<feature type="compositionally biased region" description="Pro residues" evidence="1">
    <location>
        <begin position="46"/>
        <end position="59"/>
    </location>
</feature>
<organism evidence="2">
    <name type="scientific">Tetraodon nigroviridis</name>
    <name type="common">Spotted green pufferfish</name>
    <name type="synonym">Chelonodon nigroviridis</name>
    <dbReference type="NCBI Taxonomy" id="99883"/>
    <lineage>
        <taxon>Eukaryota</taxon>
        <taxon>Metazoa</taxon>
        <taxon>Chordata</taxon>
        <taxon>Craniata</taxon>
        <taxon>Vertebrata</taxon>
        <taxon>Euteleostomi</taxon>
        <taxon>Actinopterygii</taxon>
        <taxon>Neopterygii</taxon>
        <taxon>Teleostei</taxon>
        <taxon>Neoteleostei</taxon>
        <taxon>Acanthomorphata</taxon>
        <taxon>Eupercaria</taxon>
        <taxon>Tetraodontiformes</taxon>
        <taxon>Tetradontoidea</taxon>
        <taxon>Tetraodontidae</taxon>
        <taxon>Tetraodon</taxon>
    </lineage>
</organism>
<reference evidence="2" key="2">
    <citation type="submission" date="2004-02" db="EMBL/GenBank/DDBJ databases">
        <authorList>
            <consortium name="Genoscope"/>
            <consortium name="Whitehead Institute Centre for Genome Research"/>
        </authorList>
    </citation>
    <scope>NUCLEOTIDE SEQUENCE</scope>
</reference>
<evidence type="ECO:0000313" key="2">
    <source>
        <dbReference type="EMBL" id="CAG06979.1"/>
    </source>
</evidence>
<dbReference type="OrthoDB" id="1047367at2759"/>
<feature type="compositionally biased region" description="Polar residues" evidence="1">
    <location>
        <begin position="187"/>
        <end position="196"/>
    </location>
</feature>
<name>Q4RXA3_TETNG</name>
<feature type="region of interest" description="Disordered" evidence="1">
    <location>
        <begin position="1"/>
        <end position="274"/>
    </location>
</feature>
<dbReference type="EMBL" id="CAAE01014979">
    <property type="protein sequence ID" value="CAG06979.1"/>
    <property type="molecule type" value="Genomic_DNA"/>
</dbReference>
<reference evidence="2" key="1">
    <citation type="journal article" date="2004" name="Nature">
        <title>Genome duplication in the teleost fish Tetraodon nigroviridis reveals the early vertebrate proto-karyotype.</title>
        <authorList>
            <person name="Jaillon O."/>
            <person name="Aury J.-M."/>
            <person name="Brunet F."/>
            <person name="Petit J.-L."/>
            <person name="Stange-Thomann N."/>
            <person name="Mauceli E."/>
            <person name="Bouneau L."/>
            <person name="Fischer C."/>
            <person name="Ozouf-Costaz C."/>
            <person name="Bernot A."/>
            <person name="Nicaud S."/>
            <person name="Jaffe D."/>
            <person name="Fisher S."/>
            <person name="Lutfalla G."/>
            <person name="Dossat C."/>
            <person name="Segurens B."/>
            <person name="Dasilva C."/>
            <person name="Salanoubat M."/>
            <person name="Levy M."/>
            <person name="Boudet N."/>
            <person name="Castellano S."/>
            <person name="Anthouard V."/>
            <person name="Jubin C."/>
            <person name="Castelli V."/>
            <person name="Katinka M."/>
            <person name="Vacherie B."/>
            <person name="Biemont C."/>
            <person name="Skalli Z."/>
            <person name="Cattolico L."/>
            <person name="Poulain J."/>
            <person name="De Berardinis V."/>
            <person name="Cruaud C."/>
            <person name="Duprat S."/>
            <person name="Brottier P."/>
            <person name="Coutanceau J.-P."/>
            <person name="Gouzy J."/>
            <person name="Parra G."/>
            <person name="Lardier G."/>
            <person name="Chapple C."/>
            <person name="McKernan K.J."/>
            <person name="McEwan P."/>
            <person name="Bosak S."/>
            <person name="Kellis M."/>
            <person name="Volff J.-N."/>
            <person name="Guigo R."/>
            <person name="Zody M.C."/>
            <person name="Mesirov J."/>
            <person name="Lindblad-Toh K."/>
            <person name="Birren B."/>
            <person name="Nusbaum C."/>
            <person name="Kahn D."/>
            <person name="Robinson-Rechavi M."/>
            <person name="Laudet V."/>
            <person name="Schachter V."/>
            <person name="Quetier F."/>
            <person name="Saurin W."/>
            <person name="Scarpelli C."/>
            <person name="Wincker P."/>
            <person name="Lander E.S."/>
            <person name="Weissenbach J."/>
            <person name="Roest Crollius H."/>
        </authorList>
    </citation>
    <scope>NUCLEOTIDE SEQUENCE [LARGE SCALE GENOMIC DNA]</scope>
</reference>
<sequence length="408" mass="41880">MLDRSQSAPATARQASALGLGQDQPGHQELPQPPASAKNVVVPPHQVRPPSPPLPPPVSPSTEALATSCSAEVTTQAPDPDAEVQLGAGEGGAESEEAMNTALLPQPGERSPIQAMEQEAVEPQVAEDAEARPGDPTQPDPVEMEPVDSQDAASSEGDQSDRERPSSSDSVPSLAAALMELHELLESNKQGTSQVAPDSHTPAPDVTHVPSPAVTPGAEASDAKANTSAAVPEGPSDCAPPGLSQPEGGDRAERVGEQTPPECPESSMERTTQEHDEVDKTCLFQADPVAISVPVGEPELGDPADGCQDNPGPQTEHAHLGPAAGAGEVSDTLIGSSPALPEVPQLSPPDPAVSTHHPFVDLFPAEHIQRIQAAGFSASEAAEALQRAHGVVELALLALLARSITVPT</sequence>
<accession>Q4RXA3</accession>
<protein>
    <submittedName>
        <fullName evidence="2">Chromosome 11 SCAF14979, whole genome shotgun sequence</fullName>
    </submittedName>
</protein>
<gene>
    <name evidence="2" type="ORF">GSTENG00027497001</name>
</gene>
<feature type="compositionally biased region" description="Polar residues" evidence="1">
    <location>
        <begin position="62"/>
        <end position="77"/>
    </location>
</feature>
<evidence type="ECO:0000256" key="1">
    <source>
        <dbReference type="SAM" id="MobiDB-lite"/>
    </source>
</evidence>
<proteinExistence type="predicted"/>
<dbReference type="KEGG" id="tng:GSTEN00027497G001"/>
<feature type="region of interest" description="Disordered" evidence="1">
    <location>
        <begin position="302"/>
        <end position="326"/>
    </location>
</feature>
<dbReference type="AlphaFoldDB" id="Q4RXA3"/>